<keyword evidence="2" id="KW-1185">Reference proteome</keyword>
<feature type="region of interest" description="Disordered" evidence="1">
    <location>
        <begin position="190"/>
        <end position="217"/>
    </location>
</feature>
<name>A0A6J2K1T8_BOMMA</name>
<evidence type="ECO:0000313" key="3">
    <source>
        <dbReference type="RefSeq" id="XP_028035638.1"/>
    </source>
</evidence>
<reference evidence="3" key="1">
    <citation type="submission" date="2025-08" db="UniProtKB">
        <authorList>
            <consortium name="RefSeq"/>
        </authorList>
    </citation>
    <scope>IDENTIFICATION</scope>
    <source>
        <tissue evidence="3">Silk gland</tissue>
    </source>
</reference>
<protein>
    <submittedName>
        <fullName evidence="3">Uncharacterized protein LOC114247035</fullName>
    </submittedName>
</protein>
<gene>
    <name evidence="3" type="primary">LOC114247035</name>
</gene>
<organism evidence="2 3">
    <name type="scientific">Bombyx mandarina</name>
    <name type="common">Wild silk moth</name>
    <name type="synonym">Wild silkworm</name>
    <dbReference type="NCBI Taxonomy" id="7092"/>
    <lineage>
        <taxon>Eukaryota</taxon>
        <taxon>Metazoa</taxon>
        <taxon>Ecdysozoa</taxon>
        <taxon>Arthropoda</taxon>
        <taxon>Hexapoda</taxon>
        <taxon>Insecta</taxon>
        <taxon>Pterygota</taxon>
        <taxon>Neoptera</taxon>
        <taxon>Endopterygota</taxon>
        <taxon>Lepidoptera</taxon>
        <taxon>Glossata</taxon>
        <taxon>Ditrysia</taxon>
        <taxon>Bombycoidea</taxon>
        <taxon>Bombycidae</taxon>
        <taxon>Bombycinae</taxon>
        <taxon>Bombyx</taxon>
    </lineage>
</organism>
<dbReference type="AlphaFoldDB" id="A0A6J2K1T8"/>
<evidence type="ECO:0000256" key="1">
    <source>
        <dbReference type="SAM" id="MobiDB-lite"/>
    </source>
</evidence>
<proteinExistence type="predicted"/>
<dbReference type="RefSeq" id="XP_028035638.1">
    <property type="nucleotide sequence ID" value="XM_028179837.1"/>
</dbReference>
<dbReference type="KEGG" id="bman:114247035"/>
<sequence>MERGLTYRDLLAEAQSKIDADLGIPIQRTSLTGAKILVVAGYEKEVKVDLLAEKLREILPTRRITVTRPAVTAAIRISGFDDSVSREEAAAELAKVGECSVDATKIGEIKPGPGRMGQVLVRCPIAAAKKIVAVTKLRIGWSVVRVRLLETRRLQRFRCHALGHVGALCPSSVDRSHDCYGADRPATWHPGARWHRAAPSAPPPGDQRTTLRGARPV</sequence>
<dbReference type="OrthoDB" id="7490362at2759"/>
<dbReference type="GeneID" id="114247035"/>
<dbReference type="Proteomes" id="UP000504629">
    <property type="component" value="Unplaced"/>
</dbReference>
<accession>A0A6J2K1T8</accession>
<evidence type="ECO:0000313" key="2">
    <source>
        <dbReference type="Proteomes" id="UP000504629"/>
    </source>
</evidence>